<keyword evidence="4" id="KW-0804">Transcription</keyword>
<proteinExistence type="inferred from homology"/>
<dbReference type="Proteomes" id="UP000002417">
    <property type="component" value="Chromosome"/>
</dbReference>
<dbReference type="SUPFAM" id="SSF53850">
    <property type="entry name" value="Periplasmic binding protein-like II"/>
    <property type="match status" value="1"/>
</dbReference>
<dbReference type="eggNOG" id="COG0583">
    <property type="taxonomic scope" value="Bacteria"/>
</dbReference>
<dbReference type="Pfam" id="PF03466">
    <property type="entry name" value="LysR_substrate"/>
    <property type="match status" value="1"/>
</dbReference>
<dbReference type="SUPFAM" id="SSF46785">
    <property type="entry name" value="Winged helix' DNA-binding domain"/>
    <property type="match status" value="1"/>
</dbReference>
<evidence type="ECO:0000259" key="5">
    <source>
        <dbReference type="PROSITE" id="PS50931"/>
    </source>
</evidence>
<name>A7ICW9_XANP2</name>
<keyword evidence="7" id="KW-1185">Reference proteome</keyword>
<sequence>MNNNPPKTSGSMRHLRHFITAAEAGSLRRAAEVLGLQESTVSRSVRDLEDQLGASLFLRHPSGVTLTLAGQCFLHRARQALVQLQKGWEEVAAIGRSENGILRIGIFSTLASGFMGDLFRAYDVHHSSVHIEFVDAEANEHAASIRSFDIDAAFVIGRFQWAECDSLHLWTETVFIAFPEGHPLTRNEEVTWQDLVDERFLVRIEGSGGEVREYLRRRLAVLGRRPLINAQRIGRSSLLGLVASGRGVAPATQSETVISVPGVVYRPIAGETLPFSVLFSRRNDNPAFRALLSLARSMAQHSDRS</sequence>
<keyword evidence="2" id="KW-0805">Transcription regulation</keyword>
<dbReference type="KEGG" id="xau:Xaut_0606"/>
<evidence type="ECO:0000256" key="4">
    <source>
        <dbReference type="ARBA" id="ARBA00023163"/>
    </source>
</evidence>
<dbReference type="FunFam" id="1.10.10.10:FF:000001">
    <property type="entry name" value="LysR family transcriptional regulator"/>
    <property type="match status" value="1"/>
</dbReference>
<dbReference type="PhylomeDB" id="A7ICW9"/>
<dbReference type="PRINTS" id="PR00039">
    <property type="entry name" value="HTHLYSR"/>
</dbReference>
<dbReference type="HOGENOM" id="CLU_039613_6_4_5"/>
<dbReference type="Pfam" id="PF00126">
    <property type="entry name" value="HTH_1"/>
    <property type="match status" value="1"/>
</dbReference>
<dbReference type="InterPro" id="IPR000847">
    <property type="entry name" value="LysR_HTH_N"/>
</dbReference>
<dbReference type="CDD" id="cd08414">
    <property type="entry name" value="PBP2_LTTR_aromatics_like"/>
    <property type="match status" value="1"/>
</dbReference>
<dbReference type="GO" id="GO:0032993">
    <property type="term" value="C:protein-DNA complex"/>
    <property type="evidence" value="ECO:0007669"/>
    <property type="project" value="TreeGrafter"/>
</dbReference>
<dbReference type="InterPro" id="IPR036388">
    <property type="entry name" value="WH-like_DNA-bd_sf"/>
</dbReference>
<dbReference type="EMBL" id="CP000781">
    <property type="protein sequence ID" value="ABS65862.1"/>
    <property type="molecule type" value="Genomic_DNA"/>
</dbReference>
<reference evidence="6 7" key="1">
    <citation type="submission" date="2007-07" db="EMBL/GenBank/DDBJ databases">
        <title>Complete sequence of chromosome of Xanthobacter autotrophicus Py2.</title>
        <authorList>
            <consortium name="US DOE Joint Genome Institute"/>
            <person name="Copeland A."/>
            <person name="Lucas S."/>
            <person name="Lapidus A."/>
            <person name="Barry K."/>
            <person name="Glavina del Rio T."/>
            <person name="Hammon N."/>
            <person name="Israni S."/>
            <person name="Dalin E."/>
            <person name="Tice H."/>
            <person name="Pitluck S."/>
            <person name="Sims D."/>
            <person name="Brettin T."/>
            <person name="Bruce D."/>
            <person name="Detter J.C."/>
            <person name="Han C."/>
            <person name="Tapia R."/>
            <person name="Brainard J."/>
            <person name="Schmutz J."/>
            <person name="Larimer F."/>
            <person name="Land M."/>
            <person name="Hauser L."/>
            <person name="Kyrpides N."/>
            <person name="Kim E."/>
            <person name="Ensigns S.A."/>
            <person name="Richardson P."/>
        </authorList>
    </citation>
    <scope>NUCLEOTIDE SEQUENCE [LARGE SCALE GENOMIC DNA]</scope>
    <source>
        <strain evidence="7">ATCC BAA-1158 / Py2</strain>
    </source>
</reference>
<dbReference type="GO" id="GO:0003700">
    <property type="term" value="F:DNA-binding transcription factor activity"/>
    <property type="evidence" value="ECO:0007669"/>
    <property type="project" value="InterPro"/>
</dbReference>
<organism evidence="6 7">
    <name type="scientific">Xanthobacter autotrophicus (strain ATCC BAA-1158 / Py2)</name>
    <dbReference type="NCBI Taxonomy" id="78245"/>
    <lineage>
        <taxon>Bacteria</taxon>
        <taxon>Pseudomonadati</taxon>
        <taxon>Pseudomonadota</taxon>
        <taxon>Alphaproteobacteria</taxon>
        <taxon>Hyphomicrobiales</taxon>
        <taxon>Xanthobacteraceae</taxon>
        <taxon>Xanthobacter</taxon>
    </lineage>
</organism>
<evidence type="ECO:0000256" key="3">
    <source>
        <dbReference type="ARBA" id="ARBA00023125"/>
    </source>
</evidence>
<dbReference type="AlphaFoldDB" id="A7ICW9"/>
<dbReference type="Gene3D" id="1.10.10.10">
    <property type="entry name" value="Winged helix-like DNA-binding domain superfamily/Winged helix DNA-binding domain"/>
    <property type="match status" value="1"/>
</dbReference>
<dbReference type="InterPro" id="IPR005119">
    <property type="entry name" value="LysR_subst-bd"/>
</dbReference>
<protein>
    <submittedName>
        <fullName evidence="6">Transcriptional regulator, LysR family</fullName>
    </submittedName>
</protein>
<feature type="domain" description="HTH lysR-type" evidence="5">
    <location>
        <begin position="13"/>
        <end position="67"/>
    </location>
</feature>
<dbReference type="Gene3D" id="3.40.190.10">
    <property type="entry name" value="Periplasmic binding protein-like II"/>
    <property type="match status" value="2"/>
</dbReference>
<evidence type="ECO:0000256" key="2">
    <source>
        <dbReference type="ARBA" id="ARBA00023015"/>
    </source>
</evidence>
<dbReference type="PANTHER" id="PTHR30346">
    <property type="entry name" value="TRANSCRIPTIONAL DUAL REGULATOR HCAR-RELATED"/>
    <property type="match status" value="1"/>
</dbReference>
<dbReference type="PANTHER" id="PTHR30346:SF0">
    <property type="entry name" value="HCA OPERON TRANSCRIPTIONAL ACTIVATOR HCAR"/>
    <property type="match status" value="1"/>
</dbReference>
<gene>
    <name evidence="6" type="ordered locus">Xaut_0606</name>
</gene>
<dbReference type="STRING" id="78245.Xaut_0606"/>
<accession>A7ICW9</accession>
<dbReference type="InterPro" id="IPR036390">
    <property type="entry name" value="WH_DNA-bd_sf"/>
</dbReference>
<keyword evidence="3" id="KW-0238">DNA-binding</keyword>
<dbReference type="PROSITE" id="PS50931">
    <property type="entry name" value="HTH_LYSR"/>
    <property type="match status" value="1"/>
</dbReference>
<comment type="similarity">
    <text evidence="1">Belongs to the LysR transcriptional regulatory family.</text>
</comment>
<evidence type="ECO:0000313" key="7">
    <source>
        <dbReference type="Proteomes" id="UP000002417"/>
    </source>
</evidence>
<dbReference type="GO" id="GO:0003677">
    <property type="term" value="F:DNA binding"/>
    <property type="evidence" value="ECO:0007669"/>
    <property type="project" value="UniProtKB-KW"/>
</dbReference>
<evidence type="ECO:0000256" key="1">
    <source>
        <dbReference type="ARBA" id="ARBA00009437"/>
    </source>
</evidence>
<evidence type="ECO:0000313" key="6">
    <source>
        <dbReference type="EMBL" id="ABS65862.1"/>
    </source>
</evidence>